<evidence type="ECO:0000313" key="3">
    <source>
        <dbReference type="Proteomes" id="UP000184267"/>
    </source>
</evidence>
<name>A0A1M2VFX2_TRAPU</name>
<feature type="compositionally biased region" description="Basic and acidic residues" evidence="1">
    <location>
        <begin position="58"/>
        <end position="77"/>
    </location>
</feature>
<gene>
    <name evidence="2" type="ORF">TRAPUB_2588</name>
</gene>
<accession>A0A1M2VFX2</accession>
<dbReference type="AlphaFoldDB" id="A0A1M2VFX2"/>
<sequence>MTCVQQDVDGGDRLRPGDGGVQAELCRGTKRLRNPTRNVDSQARQLKKALNYSGARQENLDAHGEVRSEKSVIRSRK</sequence>
<evidence type="ECO:0000313" key="2">
    <source>
        <dbReference type="EMBL" id="OJT06511.1"/>
    </source>
</evidence>
<dbReference type="Proteomes" id="UP000184267">
    <property type="component" value="Unassembled WGS sequence"/>
</dbReference>
<dbReference type="EMBL" id="MNAD01001304">
    <property type="protein sequence ID" value="OJT06511.1"/>
    <property type="molecule type" value="Genomic_DNA"/>
</dbReference>
<protein>
    <submittedName>
        <fullName evidence="2">Uncharacterized protein</fullName>
    </submittedName>
</protein>
<proteinExistence type="predicted"/>
<organism evidence="2 3">
    <name type="scientific">Trametes pubescens</name>
    <name type="common">White-rot fungus</name>
    <dbReference type="NCBI Taxonomy" id="154538"/>
    <lineage>
        <taxon>Eukaryota</taxon>
        <taxon>Fungi</taxon>
        <taxon>Dikarya</taxon>
        <taxon>Basidiomycota</taxon>
        <taxon>Agaricomycotina</taxon>
        <taxon>Agaricomycetes</taxon>
        <taxon>Polyporales</taxon>
        <taxon>Polyporaceae</taxon>
        <taxon>Trametes</taxon>
    </lineage>
</organism>
<evidence type="ECO:0000256" key="1">
    <source>
        <dbReference type="SAM" id="MobiDB-lite"/>
    </source>
</evidence>
<feature type="region of interest" description="Disordered" evidence="1">
    <location>
        <begin position="1"/>
        <end position="77"/>
    </location>
</feature>
<comment type="caution">
    <text evidence="2">The sequence shown here is derived from an EMBL/GenBank/DDBJ whole genome shotgun (WGS) entry which is preliminary data.</text>
</comment>
<feature type="compositionally biased region" description="Polar residues" evidence="1">
    <location>
        <begin position="35"/>
        <end position="44"/>
    </location>
</feature>
<reference evidence="2 3" key="1">
    <citation type="submission" date="2016-10" db="EMBL/GenBank/DDBJ databases">
        <title>Genome sequence of the basidiomycete white-rot fungus Trametes pubescens.</title>
        <authorList>
            <person name="Makela M.R."/>
            <person name="Granchi Z."/>
            <person name="Peng M."/>
            <person name="De Vries R.P."/>
            <person name="Grigoriev I."/>
            <person name="Riley R."/>
            <person name="Hilden K."/>
        </authorList>
    </citation>
    <scope>NUCLEOTIDE SEQUENCE [LARGE SCALE GENOMIC DNA]</scope>
    <source>
        <strain evidence="2 3">FBCC735</strain>
    </source>
</reference>
<keyword evidence="3" id="KW-1185">Reference proteome</keyword>